<evidence type="ECO:0000259" key="2">
    <source>
        <dbReference type="PROSITE" id="PS50110"/>
    </source>
</evidence>
<feature type="domain" description="Response regulatory" evidence="2">
    <location>
        <begin position="1"/>
        <end position="121"/>
    </location>
</feature>
<gene>
    <name evidence="3" type="ORF">EURHEDRAFT_420232</name>
</gene>
<dbReference type="InterPro" id="IPR001789">
    <property type="entry name" value="Sig_transdc_resp-reg_receiver"/>
</dbReference>
<dbReference type="GeneID" id="63698458"/>
<keyword evidence="4" id="KW-1185">Reference proteome</keyword>
<organism evidence="3 4">
    <name type="scientific">Aspergillus ruber (strain CBS 135680)</name>
    <dbReference type="NCBI Taxonomy" id="1388766"/>
    <lineage>
        <taxon>Eukaryota</taxon>
        <taxon>Fungi</taxon>
        <taxon>Dikarya</taxon>
        <taxon>Ascomycota</taxon>
        <taxon>Pezizomycotina</taxon>
        <taxon>Eurotiomycetes</taxon>
        <taxon>Eurotiomycetidae</taxon>
        <taxon>Eurotiales</taxon>
        <taxon>Aspergillaceae</taxon>
        <taxon>Aspergillus</taxon>
        <taxon>Aspergillus subgen. Aspergillus</taxon>
    </lineage>
</organism>
<accession>A0A017SEU6</accession>
<comment type="caution">
    <text evidence="1">Lacks conserved residue(s) required for the propagation of feature annotation.</text>
</comment>
<protein>
    <recommendedName>
        <fullName evidence="2">Response regulatory domain-containing protein</fullName>
    </recommendedName>
</protein>
<dbReference type="RefSeq" id="XP_040638458.1">
    <property type="nucleotide sequence ID" value="XM_040783334.1"/>
</dbReference>
<reference evidence="4" key="1">
    <citation type="journal article" date="2014" name="Nat. Commun.">
        <title>Genomic adaptations of the halophilic Dead Sea filamentous fungus Eurotium rubrum.</title>
        <authorList>
            <person name="Kis-Papo T."/>
            <person name="Weig A.R."/>
            <person name="Riley R."/>
            <person name="Persoh D."/>
            <person name="Salamov A."/>
            <person name="Sun H."/>
            <person name="Lipzen A."/>
            <person name="Wasser S.P."/>
            <person name="Rambold G."/>
            <person name="Grigoriev I.V."/>
            <person name="Nevo E."/>
        </authorList>
    </citation>
    <scope>NUCLEOTIDE SEQUENCE [LARGE SCALE GENOMIC DNA]</scope>
    <source>
        <strain evidence="4">CBS 135680</strain>
    </source>
</reference>
<dbReference type="GO" id="GO:0000160">
    <property type="term" value="P:phosphorelay signal transduction system"/>
    <property type="evidence" value="ECO:0007669"/>
    <property type="project" value="InterPro"/>
</dbReference>
<dbReference type="AlphaFoldDB" id="A0A017SEU6"/>
<evidence type="ECO:0000313" key="3">
    <source>
        <dbReference type="EMBL" id="EYE94770.1"/>
    </source>
</evidence>
<dbReference type="OrthoDB" id="60033at2759"/>
<evidence type="ECO:0000256" key="1">
    <source>
        <dbReference type="PROSITE-ProRule" id="PRU00169"/>
    </source>
</evidence>
<evidence type="ECO:0000313" key="4">
    <source>
        <dbReference type="Proteomes" id="UP000019804"/>
    </source>
</evidence>
<dbReference type="PROSITE" id="PS50110">
    <property type="entry name" value="RESPONSE_REGULATORY"/>
    <property type="match status" value="1"/>
</dbReference>
<dbReference type="STRING" id="1388766.A0A017SEU6"/>
<dbReference type="InterPro" id="IPR011006">
    <property type="entry name" value="CheY-like_superfamily"/>
</dbReference>
<feature type="non-terminal residue" evidence="3">
    <location>
        <position position="1"/>
    </location>
</feature>
<proteinExistence type="predicted"/>
<feature type="non-terminal residue" evidence="3">
    <location>
        <position position="131"/>
    </location>
</feature>
<dbReference type="Proteomes" id="UP000019804">
    <property type="component" value="Unassembled WGS sequence"/>
</dbReference>
<name>A0A017SEU6_ASPRC</name>
<dbReference type="Gene3D" id="3.40.50.2300">
    <property type="match status" value="1"/>
</dbReference>
<sequence>NSKVMQKVLLKLLSRQNITHIPMHNPRDALSYLSDPHNPRPNFIFLKMQIPVMHPQEFIHILRTQPPFANDPVLRAAPVIGMDASRVRESREKFIREWGFDDVIPRLMKMKVLRDVLLYWSRREVVANQGS</sequence>
<dbReference type="SUPFAM" id="SSF52172">
    <property type="entry name" value="CheY-like"/>
    <property type="match status" value="1"/>
</dbReference>
<dbReference type="HOGENOM" id="CLU_1932485_0_0_1"/>
<dbReference type="EMBL" id="KK088424">
    <property type="protein sequence ID" value="EYE94770.1"/>
    <property type="molecule type" value="Genomic_DNA"/>
</dbReference>